<sequence>MTDPGQVDALMMSLVGAAVVAAVLINALSGRLGVPALVGFLLLGVLLRLADSHWQFLSEPVMTAFRFMANLGVVALLFKVGLESHPRALAAKLPSASLIWIGGVFVSAAMGFFASHYWLSLALVPSLVIAVALTATSVGVSVAAWEEKGALASDKGALLVDVAELDDISGIALMALLFALVPVLLNGGGAFWPTLGGTAAWFLAKFSLFILFCLLFARYGEARLTRLTAQLRDPPERMLVVLGIGLLIAALAGSLGFSLAIGALFAGLVFSNDPEAVKTEKSFQDLYAFVTPFFFISIGLHIDPASLGSGLGMGSALVAVAILGKLIGHGLPAWWISGASGAVLIGISMVPRAEITMIIMHQGQQLGPEVVPDSAYSAMVVVSMMTCLLAPMALHPLLNHWPQREDKS</sequence>
<gene>
    <name evidence="12" type="ORF">Tel_12385</name>
</gene>
<keyword evidence="8 10" id="KW-0472">Membrane</keyword>
<dbReference type="STRING" id="1748243.Tel_12385"/>
<feature type="transmembrane region" description="Helical" evidence="10">
    <location>
        <begin position="238"/>
        <end position="266"/>
    </location>
</feature>
<protein>
    <recommendedName>
        <fullName evidence="11">Cation/H+ exchanger transmembrane domain-containing protein</fullName>
    </recommendedName>
</protein>
<evidence type="ECO:0000256" key="6">
    <source>
        <dbReference type="ARBA" id="ARBA00023053"/>
    </source>
</evidence>
<dbReference type="Pfam" id="PF00999">
    <property type="entry name" value="Na_H_Exchanger"/>
    <property type="match status" value="1"/>
</dbReference>
<proteinExistence type="predicted"/>
<evidence type="ECO:0000256" key="4">
    <source>
        <dbReference type="ARBA" id="ARBA00022692"/>
    </source>
</evidence>
<feature type="domain" description="Cation/H+ exchanger transmembrane" evidence="11">
    <location>
        <begin position="20"/>
        <end position="399"/>
    </location>
</feature>
<feature type="transmembrane region" description="Helical" evidence="10">
    <location>
        <begin position="6"/>
        <end position="25"/>
    </location>
</feature>
<evidence type="ECO:0000256" key="7">
    <source>
        <dbReference type="ARBA" id="ARBA00023065"/>
    </source>
</evidence>
<evidence type="ECO:0000259" key="11">
    <source>
        <dbReference type="Pfam" id="PF00999"/>
    </source>
</evidence>
<dbReference type="InterPro" id="IPR038770">
    <property type="entry name" value="Na+/solute_symporter_sf"/>
</dbReference>
<evidence type="ECO:0000256" key="8">
    <source>
        <dbReference type="ARBA" id="ARBA00023136"/>
    </source>
</evidence>
<feature type="transmembrane region" description="Helical" evidence="10">
    <location>
        <begin position="171"/>
        <end position="192"/>
    </location>
</feature>
<evidence type="ECO:0000256" key="1">
    <source>
        <dbReference type="ARBA" id="ARBA00004141"/>
    </source>
</evidence>
<dbReference type="InterPro" id="IPR006153">
    <property type="entry name" value="Cation/H_exchanger_TM"/>
</dbReference>
<feature type="transmembrane region" description="Helical" evidence="10">
    <location>
        <begin position="61"/>
        <end position="78"/>
    </location>
</feature>
<evidence type="ECO:0000256" key="2">
    <source>
        <dbReference type="ARBA" id="ARBA00022448"/>
    </source>
</evidence>
<accession>A0A0S2TFD7</accession>
<keyword evidence="4 10" id="KW-0812">Transmembrane</keyword>
<keyword evidence="2" id="KW-0813">Transport</keyword>
<dbReference type="EMBL" id="CP013099">
    <property type="protein sequence ID" value="ALP53868.1"/>
    <property type="molecule type" value="Genomic_DNA"/>
</dbReference>
<keyword evidence="9" id="KW-0739">Sodium transport</keyword>
<dbReference type="GO" id="GO:0015297">
    <property type="term" value="F:antiporter activity"/>
    <property type="evidence" value="ECO:0007669"/>
    <property type="project" value="UniProtKB-KW"/>
</dbReference>
<feature type="transmembrane region" description="Helical" evidence="10">
    <location>
        <begin position="374"/>
        <end position="394"/>
    </location>
</feature>
<feature type="transmembrane region" description="Helical" evidence="10">
    <location>
        <begin position="124"/>
        <end position="145"/>
    </location>
</feature>
<keyword evidence="13" id="KW-1185">Reference proteome</keyword>
<reference evidence="12" key="1">
    <citation type="submission" date="2015-10" db="EMBL/GenBank/DDBJ databases">
        <title>Description of Candidatus Tenderia electrophaga gen. nov, sp. nov., an Uncultivated Electroautotroph from a Biocathode Enrichment.</title>
        <authorList>
            <person name="Eddie B.J."/>
            <person name="Malanoski A.P."/>
            <person name="Wang Z."/>
            <person name="Hall R.J."/>
            <person name="Oh S.D."/>
            <person name="Heiner C."/>
            <person name="Lin B."/>
            <person name="Strycharz-Glaven S.M."/>
        </authorList>
    </citation>
    <scope>NUCLEOTIDE SEQUENCE [LARGE SCALE GENOMIC DNA]</scope>
    <source>
        <strain evidence="12">NRL1</strain>
    </source>
</reference>
<dbReference type="Proteomes" id="UP000055136">
    <property type="component" value="Chromosome"/>
</dbReference>
<feature type="transmembrane region" description="Helical" evidence="10">
    <location>
        <begin position="333"/>
        <end position="353"/>
    </location>
</feature>
<evidence type="ECO:0000313" key="13">
    <source>
        <dbReference type="Proteomes" id="UP000055136"/>
    </source>
</evidence>
<comment type="subcellular location">
    <subcellularLocation>
        <location evidence="1">Membrane</location>
        <topology evidence="1">Multi-pass membrane protein</topology>
    </subcellularLocation>
</comment>
<keyword evidence="6" id="KW-0915">Sodium</keyword>
<dbReference type="AlphaFoldDB" id="A0A0S2TFD7"/>
<feature type="transmembrane region" description="Helical" evidence="10">
    <location>
        <begin position="198"/>
        <end position="217"/>
    </location>
</feature>
<name>A0A0S2TFD7_9GAMM</name>
<organism evidence="12 13">
    <name type="scientific">Candidatus Tenderia electrophaga</name>
    <dbReference type="NCBI Taxonomy" id="1748243"/>
    <lineage>
        <taxon>Bacteria</taxon>
        <taxon>Pseudomonadati</taxon>
        <taxon>Pseudomonadota</taxon>
        <taxon>Gammaproteobacteria</taxon>
        <taxon>Candidatus Tenderiales</taxon>
        <taxon>Candidatus Tenderiaceae</taxon>
        <taxon>Candidatus Tenderia</taxon>
    </lineage>
</organism>
<evidence type="ECO:0000256" key="10">
    <source>
        <dbReference type="SAM" id="Phobius"/>
    </source>
</evidence>
<dbReference type="Gene3D" id="1.20.1530.20">
    <property type="match status" value="1"/>
</dbReference>
<feature type="transmembrane region" description="Helical" evidence="10">
    <location>
        <begin position="32"/>
        <end position="49"/>
    </location>
</feature>
<evidence type="ECO:0000256" key="5">
    <source>
        <dbReference type="ARBA" id="ARBA00022989"/>
    </source>
</evidence>
<evidence type="ECO:0000256" key="9">
    <source>
        <dbReference type="ARBA" id="ARBA00023201"/>
    </source>
</evidence>
<keyword evidence="3" id="KW-0050">Antiport</keyword>
<feature type="transmembrane region" description="Helical" evidence="10">
    <location>
        <begin position="98"/>
        <end position="118"/>
    </location>
</feature>
<dbReference type="GO" id="GO:0016020">
    <property type="term" value="C:membrane"/>
    <property type="evidence" value="ECO:0007669"/>
    <property type="project" value="UniProtKB-SubCell"/>
</dbReference>
<evidence type="ECO:0000256" key="3">
    <source>
        <dbReference type="ARBA" id="ARBA00022449"/>
    </source>
</evidence>
<keyword evidence="7" id="KW-0406">Ion transport</keyword>
<dbReference type="KEGG" id="tee:Tel_12385"/>
<dbReference type="GO" id="GO:1902600">
    <property type="term" value="P:proton transmembrane transport"/>
    <property type="evidence" value="ECO:0007669"/>
    <property type="project" value="InterPro"/>
</dbReference>
<dbReference type="GO" id="GO:0006814">
    <property type="term" value="P:sodium ion transport"/>
    <property type="evidence" value="ECO:0007669"/>
    <property type="project" value="UniProtKB-KW"/>
</dbReference>
<feature type="transmembrane region" description="Helical" evidence="10">
    <location>
        <begin position="309"/>
        <end position="327"/>
    </location>
</feature>
<dbReference type="PANTHER" id="PTHR43562:SF3">
    <property type="entry name" value="SODIUM ION_PROTON EXCHANGER (EUROFUNG)"/>
    <property type="match status" value="1"/>
</dbReference>
<dbReference type="PANTHER" id="PTHR43562">
    <property type="entry name" value="NAPA-TYPE SODIUM/HYDROGEN ANTIPORTER"/>
    <property type="match status" value="1"/>
</dbReference>
<keyword evidence="5 10" id="KW-1133">Transmembrane helix</keyword>
<evidence type="ECO:0000313" key="12">
    <source>
        <dbReference type="EMBL" id="ALP53868.1"/>
    </source>
</evidence>